<dbReference type="EMBL" id="MUXF01000005">
    <property type="protein sequence ID" value="PUE66991.1"/>
    <property type="molecule type" value="Genomic_DNA"/>
</dbReference>
<sequence>MRKKFSERNGYKNPRDALQVEFINDDLRNRLWNNIKMTYLDGLSTQYNSEDLNLNDNLEIYKIKQLYDSFFKTHEEPPRNRRQLKKDIKNKYFLLKWFEIYDLVEYLPELFKREFSTFCEDINEVLEEENSGYRFVEGLIVQIIDEVEIKEIEEVFESKYVTAKGHLSKALELLSDRENPDYQNSIKESISAVESIVNLISGKTNVALNKCFQYIPFEIDENFQSGMMKLYNWTSSSDGIRHASNGNEIKSSFAEAKYMVVSCSAFINYLILKQEEIKN</sequence>
<reference evidence="2 3" key="1">
    <citation type="submission" date="2017-02" db="EMBL/GenBank/DDBJ databases">
        <title>Arcobacter lacus sp. nov., a new species isolated from reclaimed water.</title>
        <authorList>
            <person name="Figueras M.J."/>
            <person name="Perez-Cataluna A."/>
            <person name="Salas-Masso N."/>
        </authorList>
    </citation>
    <scope>NUCLEOTIDE SEQUENCE [LARGE SCALE GENOMIC DNA]</scope>
    <source>
        <strain evidence="2 3">RW43-9</strain>
    </source>
</reference>
<dbReference type="Pfam" id="PF18863">
    <property type="entry name" value="AbiJ_NTD4"/>
    <property type="match status" value="1"/>
</dbReference>
<organism evidence="2 3">
    <name type="scientific">Arcobacter lacus</name>
    <dbReference type="NCBI Taxonomy" id="1912876"/>
    <lineage>
        <taxon>Bacteria</taxon>
        <taxon>Pseudomonadati</taxon>
        <taxon>Campylobacterota</taxon>
        <taxon>Epsilonproteobacteria</taxon>
        <taxon>Campylobacterales</taxon>
        <taxon>Arcobacteraceae</taxon>
        <taxon>Arcobacter</taxon>
    </lineage>
</organism>
<dbReference type="InterPro" id="IPR049503">
    <property type="entry name" value="AbiJ_NTD4"/>
</dbReference>
<evidence type="ECO:0000313" key="2">
    <source>
        <dbReference type="EMBL" id="PUE66991.1"/>
    </source>
</evidence>
<comment type="caution">
    <text evidence="2">The sequence shown here is derived from an EMBL/GenBank/DDBJ whole genome shotgun (WGS) entry which is preliminary data.</text>
</comment>
<evidence type="ECO:0000313" key="3">
    <source>
        <dbReference type="Proteomes" id="UP000251311"/>
    </source>
</evidence>
<proteinExistence type="predicted"/>
<feature type="domain" description="HEPN AbiJ-N-terminal" evidence="1">
    <location>
        <begin position="4"/>
        <end position="157"/>
    </location>
</feature>
<protein>
    <recommendedName>
        <fullName evidence="1">HEPN AbiJ-N-terminal domain-containing protein</fullName>
    </recommendedName>
</protein>
<name>A0ABX5JKT6_9BACT</name>
<evidence type="ECO:0000259" key="1">
    <source>
        <dbReference type="Pfam" id="PF18863"/>
    </source>
</evidence>
<keyword evidence="3" id="KW-1185">Reference proteome</keyword>
<dbReference type="Proteomes" id="UP000251311">
    <property type="component" value="Unassembled WGS sequence"/>
</dbReference>
<dbReference type="RefSeq" id="WP_108527352.1">
    <property type="nucleotide sequence ID" value="NZ_MUXF01000005.1"/>
</dbReference>
<accession>A0ABX5JKT6</accession>
<gene>
    <name evidence="2" type="ORF">B0175_03795</name>
</gene>